<evidence type="ECO:0000313" key="5">
    <source>
        <dbReference type="EMBL" id="SHE76493.1"/>
    </source>
</evidence>
<dbReference type="PANTHER" id="PTHR43280:SF2">
    <property type="entry name" value="HTH-TYPE TRANSCRIPTIONAL REGULATOR EXSA"/>
    <property type="match status" value="1"/>
</dbReference>
<dbReference type="OrthoDB" id="2585681at2"/>
<feature type="domain" description="HTH araC/xylS-type" evidence="4">
    <location>
        <begin position="203"/>
        <end position="284"/>
    </location>
</feature>
<dbReference type="SUPFAM" id="SSF46689">
    <property type="entry name" value="Homeodomain-like"/>
    <property type="match status" value="1"/>
</dbReference>
<evidence type="ECO:0000259" key="4">
    <source>
        <dbReference type="PROSITE" id="PS01124"/>
    </source>
</evidence>
<keyword evidence="3" id="KW-0804">Transcription</keyword>
<dbReference type="RefSeq" id="WP_073228481.1">
    <property type="nucleotide sequence ID" value="NZ_FQUQ01000001.1"/>
</dbReference>
<dbReference type="Pfam" id="PF07883">
    <property type="entry name" value="Cupin_2"/>
    <property type="match status" value="1"/>
</dbReference>
<dbReference type="GO" id="GO:0043565">
    <property type="term" value="F:sequence-specific DNA binding"/>
    <property type="evidence" value="ECO:0007669"/>
    <property type="project" value="InterPro"/>
</dbReference>
<keyword evidence="6" id="KW-1185">Reference proteome</keyword>
<proteinExistence type="predicted"/>
<dbReference type="InterPro" id="IPR014710">
    <property type="entry name" value="RmlC-like_jellyroll"/>
</dbReference>
<accession>A0A1M4W5W9</accession>
<dbReference type="PANTHER" id="PTHR43280">
    <property type="entry name" value="ARAC-FAMILY TRANSCRIPTIONAL REGULATOR"/>
    <property type="match status" value="1"/>
</dbReference>
<sequence>MTKSKKIPIHTITESFSGMNIGRIGTQESFIAPHEISLPHRHEHYFCILVEKGEMEILVDFNKVILTPDTVFMSYPGQIHQFISRTDCEGWILFFDDTLIGEKARTLLDQFLAEIITMDLSVSQAELIRNMLGTINYVYQNGRGSIFRKQTLQSLLLAFVYEISSIYSSSENKKLVQHSARQINMAKTFWQLLRKDTVIKKPSDFAMEMNITTGYLNDVVKKVTGYTVTDVIQKEVIKEAQRLIIYSSLSLKAIAEKLGFNDYRYFLRVFGKTAGQSPGAFRDSFL</sequence>
<dbReference type="InterPro" id="IPR018060">
    <property type="entry name" value="HTH_AraC"/>
</dbReference>
<dbReference type="GO" id="GO:0003700">
    <property type="term" value="F:DNA-binding transcription factor activity"/>
    <property type="evidence" value="ECO:0007669"/>
    <property type="project" value="InterPro"/>
</dbReference>
<organism evidence="5 6">
    <name type="scientific">Pedobacter caeni</name>
    <dbReference type="NCBI Taxonomy" id="288992"/>
    <lineage>
        <taxon>Bacteria</taxon>
        <taxon>Pseudomonadati</taxon>
        <taxon>Bacteroidota</taxon>
        <taxon>Sphingobacteriia</taxon>
        <taxon>Sphingobacteriales</taxon>
        <taxon>Sphingobacteriaceae</taxon>
        <taxon>Pedobacter</taxon>
    </lineage>
</organism>
<dbReference type="Proteomes" id="UP000184287">
    <property type="component" value="Unassembled WGS sequence"/>
</dbReference>
<evidence type="ECO:0000256" key="2">
    <source>
        <dbReference type="ARBA" id="ARBA00023125"/>
    </source>
</evidence>
<name>A0A1M4W5W9_9SPHI</name>
<dbReference type="STRING" id="288992.SAMN04488522_1011142"/>
<dbReference type="InterPro" id="IPR013096">
    <property type="entry name" value="Cupin_2"/>
</dbReference>
<keyword evidence="1" id="KW-0805">Transcription regulation</keyword>
<reference evidence="6" key="1">
    <citation type="submission" date="2016-11" db="EMBL/GenBank/DDBJ databases">
        <authorList>
            <person name="Varghese N."/>
            <person name="Submissions S."/>
        </authorList>
    </citation>
    <scope>NUCLEOTIDE SEQUENCE [LARGE SCALE GENOMIC DNA]</scope>
    <source>
        <strain evidence="6">DSM 16990</strain>
    </source>
</reference>
<evidence type="ECO:0000256" key="1">
    <source>
        <dbReference type="ARBA" id="ARBA00023015"/>
    </source>
</evidence>
<dbReference type="InterPro" id="IPR009057">
    <property type="entry name" value="Homeodomain-like_sf"/>
</dbReference>
<dbReference type="PROSITE" id="PS01124">
    <property type="entry name" value="HTH_ARAC_FAMILY_2"/>
    <property type="match status" value="1"/>
</dbReference>
<dbReference type="Pfam" id="PF12833">
    <property type="entry name" value="HTH_18"/>
    <property type="match status" value="1"/>
</dbReference>
<dbReference type="InterPro" id="IPR037923">
    <property type="entry name" value="HTH-like"/>
</dbReference>
<dbReference type="Gene3D" id="1.10.10.60">
    <property type="entry name" value="Homeodomain-like"/>
    <property type="match status" value="1"/>
</dbReference>
<evidence type="ECO:0000313" key="6">
    <source>
        <dbReference type="Proteomes" id="UP000184287"/>
    </source>
</evidence>
<dbReference type="SMART" id="SM00342">
    <property type="entry name" value="HTH_ARAC"/>
    <property type="match status" value="1"/>
</dbReference>
<evidence type="ECO:0000256" key="3">
    <source>
        <dbReference type="ARBA" id="ARBA00023163"/>
    </source>
</evidence>
<keyword evidence="2" id="KW-0238">DNA-binding</keyword>
<gene>
    <name evidence="5" type="ORF">SAMN04488522_1011142</name>
</gene>
<dbReference type="AlphaFoldDB" id="A0A1M4W5W9"/>
<dbReference type="EMBL" id="FQUQ01000001">
    <property type="protein sequence ID" value="SHE76493.1"/>
    <property type="molecule type" value="Genomic_DNA"/>
</dbReference>
<dbReference type="Gene3D" id="2.60.120.10">
    <property type="entry name" value="Jelly Rolls"/>
    <property type="match status" value="1"/>
</dbReference>
<dbReference type="SUPFAM" id="SSF51215">
    <property type="entry name" value="Regulatory protein AraC"/>
    <property type="match status" value="1"/>
</dbReference>
<protein>
    <submittedName>
        <fullName evidence="5">Cupin domain-containing protein</fullName>
    </submittedName>
</protein>